<comment type="caution">
    <text evidence="1">The sequence shown here is derived from an EMBL/GenBank/DDBJ whole genome shotgun (WGS) entry which is preliminary data.</text>
</comment>
<evidence type="ECO:0000313" key="2">
    <source>
        <dbReference type="Proteomes" id="UP001208771"/>
    </source>
</evidence>
<dbReference type="Proteomes" id="UP001208771">
    <property type="component" value="Unassembled WGS sequence"/>
</dbReference>
<organism evidence="1 2">
    <name type="scientific">Ectorhizobium quercum</name>
    <dbReference type="NCBI Taxonomy" id="2965071"/>
    <lineage>
        <taxon>Bacteria</taxon>
        <taxon>Pseudomonadati</taxon>
        <taxon>Pseudomonadota</taxon>
        <taxon>Alphaproteobacteria</taxon>
        <taxon>Hyphomicrobiales</taxon>
        <taxon>Rhizobiaceae</taxon>
        <taxon>Ectorhizobium</taxon>
    </lineage>
</organism>
<keyword evidence="2" id="KW-1185">Reference proteome</keyword>
<reference evidence="1" key="1">
    <citation type="submission" date="2022-07" db="EMBL/GenBank/DDBJ databases">
        <title>Ectorhizobium quercum gen.nov., sp. nov.</title>
        <authorList>
            <person name="Ma T."/>
            <person name="Li Y."/>
        </authorList>
    </citation>
    <scope>NUCLEOTIDE SEQUENCE</scope>
    <source>
        <strain evidence="1">BDR2-2</strain>
    </source>
</reference>
<protein>
    <recommendedName>
        <fullName evidence="3">Membrane-anchored ribosome-binding protein, inhibits growth in stationary phase, ElaB/YqjD/DUF883 family</fullName>
    </recommendedName>
</protein>
<accession>A0AAE3SU45</accession>
<dbReference type="RefSeq" id="WP_306409439.1">
    <property type="nucleotide sequence ID" value="NZ_JANFPI010000001.1"/>
</dbReference>
<dbReference type="AlphaFoldDB" id="A0AAE3SU45"/>
<evidence type="ECO:0000313" key="1">
    <source>
        <dbReference type="EMBL" id="MCX8995664.1"/>
    </source>
</evidence>
<proteinExistence type="predicted"/>
<name>A0AAE3SU45_9HYPH</name>
<evidence type="ECO:0008006" key="3">
    <source>
        <dbReference type="Google" id="ProtNLM"/>
    </source>
</evidence>
<dbReference type="EMBL" id="JANFPI010000001">
    <property type="protein sequence ID" value="MCX8995664.1"/>
    <property type="molecule type" value="Genomic_DNA"/>
</dbReference>
<gene>
    <name evidence="1" type="ORF">NOF55_00910</name>
</gene>
<sequence length="110" mass="11681">MATKSTEANIEEQIAALREQLSSLTETVSAQAGSLKEKAEDRLEDAKGGIRRAALTVRDNSHQALEAVKENPGTATSLATVAALAGFALGYLLGNSGRSTPSSNWTKHWR</sequence>